<dbReference type="RefSeq" id="WP_154458421.1">
    <property type="nucleotide sequence ID" value="NZ_VUMV01000006.1"/>
</dbReference>
<evidence type="ECO:0000313" key="1">
    <source>
        <dbReference type="EMBL" id="MST82513.1"/>
    </source>
</evidence>
<sequence length="149" mass="17275">MLHIYYGEYQGKNYIFDPDTYFNNQADRKWLLEDLPRQMIHDVDKSEVISENLIQSSRLGPIPPQWLSGSVKTLILIENDSGHVFNTSACGQNCAKWLLQIGNRKDVLIRLGYPMDFGKEEFNITIENNGHLVHTMKDLMNEIVDYNLL</sequence>
<gene>
    <name evidence="1" type="ORF">FYJ60_09315</name>
</gene>
<dbReference type="EMBL" id="VUMV01000006">
    <property type="protein sequence ID" value="MST82513.1"/>
    <property type="molecule type" value="Genomic_DNA"/>
</dbReference>
<evidence type="ECO:0000313" key="2">
    <source>
        <dbReference type="Proteomes" id="UP000466864"/>
    </source>
</evidence>
<name>A0A7X2PA34_9FIRM</name>
<comment type="caution">
    <text evidence="1">The sequence shown here is derived from an EMBL/GenBank/DDBJ whole genome shotgun (WGS) entry which is preliminary data.</text>
</comment>
<proteinExistence type="predicted"/>
<dbReference type="Pfam" id="PF16163">
    <property type="entry name" value="DUF4869"/>
    <property type="match status" value="1"/>
</dbReference>
<organism evidence="1 2">
    <name type="scientific">Bilifractor porci</name>
    <dbReference type="NCBI Taxonomy" id="2606636"/>
    <lineage>
        <taxon>Bacteria</taxon>
        <taxon>Bacillati</taxon>
        <taxon>Bacillota</taxon>
        <taxon>Clostridia</taxon>
        <taxon>Lachnospirales</taxon>
        <taxon>Lachnospiraceae</taxon>
        <taxon>Bilifractor</taxon>
    </lineage>
</organism>
<dbReference type="AlphaFoldDB" id="A0A7X2PA34"/>
<reference evidence="1 2" key="1">
    <citation type="submission" date="2019-08" db="EMBL/GenBank/DDBJ databases">
        <title>In-depth cultivation of the pig gut microbiome towards novel bacterial diversity and tailored functional studies.</title>
        <authorList>
            <person name="Wylensek D."/>
            <person name="Hitch T.C.A."/>
            <person name="Clavel T."/>
        </authorList>
    </citation>
    <scope>NUCLEOTIDE SEQUENCE [LARGE SCALE GENOMIC DNA]</scope>
    <source>
        <strain evidence="1 2">Oil+RF-744-WCA-WT-13</strain>
    </source>
</reference>
<dbReference type="InterPro" id="IPR032360">
    <property type="entry name" value="DUF4869"/>
</dbReference>
<protein>
    <submittedName>
        <fullName evidence="1">DUF4869 domain-containing protein</fullName>
    </submittedName>
</protein>
<dbReference type="Proteomes" id="UP000466864">
    <property type="component" value="Unassembled WGS sequence"/>
</dbReference>
<accession>A0A7X2PA34</accession>
<keyword evidence="2" id="KW-1185">Reference proteome</keyword>